<sequence>MLWRDREPGRWLDEASELEQVLWSQHGAVSREQALRHLSRGALDQYIAAGRWQHPHPAAYVAHNGPLTRDQSLWVAVLGVGSGAVLAGSTAAERCGLRGFPDDRIHVLIPADCRERHAPRGVVVHRSTLLPATDLCDRARPPHTGNARSLVDAASWTDTDAQARAIIAAGFQQRLVAGDDIHLVLKRMPRARRRALIAEAATDALGGAHSLPEAEFVRLLRRARLPVPRLQVRRRDSGGRTRYLDGYYDEWRLHVEIDGGQHVDVRAYWADMRRQNALWVAGDRVLRFPSWAIRSEPEAVVAQVRAALRAAGWRPTSRDLGRQCDL</sequence>
<dbReference type="InterPro" id="IPR007569">
    <property type="entry name" value="DUF559"/>
</dbReference>
<keyword evidence="3" id="KW-1185">Reference proteome</keyword>
<organism evidence="2 3">
    <name type="scientific">Planosporangium thailandense</name>
    <dbReference type="NCBI Taxonomy" id="765197"/>
    <lineage>
        <taxon>Bacteria</taxon>
        <taxon>Bacillati</taxon>
        <taxon>Actinomycetota</taxon>
        <taxon>Actinomycetes</taxon>
        <taxon>Micromonosporales</taxon>
        <taxon>Micromonosporaceae</taxon>
        <taxon>Planosporangium</taxon>
    </lineage>
</organism>
<dbReference type="Proteomes" id="UP000722989">
    <property type="component" value="Unassembled WGS sequence"/>
</dbReference>
<comment type="caution">
    <text evidence="2">The sequence shown here is derived from an EMBL/GenBank/DDBJ whole genome shotgun (WGS) entry which is preliminary data.</text>
</comment>
<reference evidence="2 3" key="1">
    <citation type="submission" date="2020-03" db="EMBL/GenBank/DDBJ databases">
        <title>WGS of the type strain of Planosporangium spp.</title>
        <authorList>
            <person name="Thawai C."/>
        </authorList>
    </citation>
    <scope>NUCLEOTIDE SEQUENCE [LARGE SCALE GENOMIC DNA]</scope>
    <source>
        <strain evidence="2 3">TBRC 5610</strain>
    </source>
</reference>
<dbReference type="EMBL" id="JAATVY010000012">
    <property type="protein sequence ID" value="NJC71502.1"/>
    <property type="molecule type" value="Genomic_DNA"/>
</dbReference>
<feature type="domain" description="DUF559" evidence="1">
    <location>
        <begin position="212"/>
        <end position="308"/>
    </location>
</feature>
<evidence type="ECO:0000259" key="1">
    <source>
        <dbReference type="Pfam" id="PF04480"/>
    </source>
</evidence>
<evidence type="ECO:0000313" key="2">
    <source>
        <dbReference type="EMBL" id="NJC71502.1"/>
    </source>
</evidence>
<proteinExistence type="predicted"/>
<gene>
    <name evidence="2" type="ORF">HC031_17515</name>
</gene>
<name>A0ABX0Y204_9ACTN</name>
<accession>A0ABX0Y204</accession>
<protein>
    <submittedName>
        <fullName evidence="2">DUF559 domain-containing protein</fullName>
    </submittedName>
</protein>
<dbReference type="Pfam" id="PF04480">
    <property type="entry name" value="DUF559"/>
    <property type="match status" value="1"/>
</dbReference>
<evidence type="ECO:0000313" key="3">
    <source>
        <dbReference type="Proteomes" id="UP000722989"/>
    </source>
</evidence>
<dbReference type="RefSeq" id="WP_167926412.1">
    <property type="nucleotide sequence ID" value="NZ_JAATVY010000012.1"/>
</dbReference>